<dbReference type="AlphaFoldDB" id="A0AAJ3Z402"/>
<sequence>MIGIILFFGILLLSFFYIFNLMADPFDARNAEEITIRPAEKNGRLIRIEKKQYIDGILNTFNKGTKLKKNKAHDLASPDYRGSIKMSPTDRMAFTVWLKKDGAVILKNEEKTYYHLNQKQKAEFLENVKKGT</sequence>
<dbReference type="EMBL" id="CP035232">
    <property type="protein sequence ID" value="QAT67792.1"/>
    <property type="molecule type" value="Genomic_DNA"/>
</dbReference>
<accession>A0AAJ3Z402</accession>
<dbReference type="Pfam" id="PF26353">
    <property type="entry name" value="YhfM"/>
    <property type="match status" value="1"/>
</dbReference>
<dbReference type="InterPro" id="IPR058780">
    <property type="entry name" value="YhfM-like_dom"/>
</dbReference>
<gene>
    <name evidence="2" type="ORF">EQZ20_06060</name>
</gene>
<evidence type="ECO:0000259" key="1">
    <source>
        <dbReference type="Pfam" id="PF26353"/>
    </source>
</evidence>
<feature type="domain" description="YhfM-like" evidence="1">
    <location>
        <begin position="29"/>
        <end position="130"/>
    </location>
</feature>
<evidence type="ECO:0000313" key="3">
    <source>
        <dbReference type="Proteomes" id="UP000288675"/>
    </source>
</evidence>
<name>A0AAJ3Z402_9BACI</name>
<evidence type="ECO:0000313" key="2">
    <source>
        <dbReference type="EMBL" id="QAT67792.1"/>
    </source>
</evidence>
<proteinExistence type="predicted"/>
<organism evidence="2 3">
    <name type="scientific">Bacillus glycinifermentans</name>
    <dbReference type="NCBI Taxonomy" id="1664069"/>
    <lineage>
        <taxon>Bacteria</taxon>
        <taxon>Bacillati</taxon>
        <taxon>Bacillota</taxon>
        <taxon>Bacilli</taxon>
        <taxon>Bacillales</taxon>
        <taxon>Bacillaceae</taxon>
        <taxon>Bacillus</taxon>
    </lineage>
</organism>
<dbReference type="Proteomes" id="UP000288675">
    <property type="component" value="Chromosome"/>
</dbReference>
<protein>
    <recommendedName>
        <fullName evidence="1">YhfM-like domain-containing protein</fullName>
    </recommendedName>
</protein>
<reference evidence="2 3" key="1">
    <citation type="submission" date="2019-01" db="EMBL/GenBank/DDBJ databases">
        <title>Genome sequence of Bacillus glycinifermentans SRCM103574.</title>
        <authorList>
            <person name="Kong H.-J."/>
            <person name="Jeong S.-Y."/>
            <person name="Jeong D.-Y."/>
        </authorList>
    </citation>
    <scope>NUCLEOTIDE SEQUENCE [LARGE SCALE GENOMIC DNA]</scope>
    <source>
        <strain evidence="2 3">SRCM103574</strain>
    </source>
</reference>